<dbReference type="PROSITE" id="PS50887">
    <property type="entry name" value="GGDEF"/>
    <property type="match status" value="1"/>
</dbReference>
<dbReference type="Pfam" id="PF00563">
    <property type="entry name" value="EAL"/>
    <property type="match status" value="1"/>
</dbReference>
<dbReference type="SUPFAM" id="SSF141868">
    <property type="entry name" value="EAL domain-like"/>
    <property type="match status" value="1"/>
</dbReference>
<dbReference type="FunFam" id="3.20.20.450:FF:000001">
    <property type="entry name" value="Cyclic di-GMP phosphodiesterase yahA"/>
    <property type="match status" value="1"/>
</dbReference>
<dbReference type="Gene3D" id="3.20.20.450">
    <property type="entry name" value="EAL domain"/>
    <property type="match status" value="1"/>
</dbReference>
<evidence type="ECO:0000259" key="4">
    <source>
        <dbReference type="PROSITE" id="PS50887"/>
    </source>
</evidence>
<dbReference type="PROSITE" id="PS50883">
    <property type="entry name" value="EAL"/>
    <property type="match status" value="1"/>
</dbReference>
<dbReference type="EMBL" id="VKGK01000006">
    <property type="protein sequence ID" value="TRY15138.1"/>
    <property type="molecule type" value="Genomic_DNA"/>
</dbReference>
<reference evidence="6" key="1">
    <citation type="submission" date="2019-07" db="EMBL/GenBank/DDBJ databases">
        <title>Shewanella sp. YLB-08 draft genomic sequence.</title>
        <authorList>
            <person name="Yu L."/>
        </authorList>
    </citation>
    <scope>NUCLEOTIDE SEQUENCE [LARGE SCALE GENOMIC DNA]</scope>
    <source>
        <strain evidence="6">JCM 20706</strain>
    </source>
</reference>
<dbReference type="Proteomes" id="UP000318126">
    <property type="component" value="Unassembled WGS sequence"/>
</dbReference>
<evidence type="ECO:0000313" key="5">
    <source>
        <dbReference type="EMBL" id="TRY15138.1"/>
    </source>
</evidence>
<keyword evidence="2" id="KW-0973">c-di-GMP</keyword>
<dbReference type="CDD" id="cd01948">
    <property type="entry name" value="EAL"/>
    <property type="match status" value="1"/>
</dbReference>
<keyword evidence="6" id="KW-1185">Reference proteome</keyword>
<dbReference type="OrthoDB" id="9812358at2"/>
<feature type="domain" description="GGDEF" evidence="4">
    <location>
        <begin position="1"/>
        <end position="24"/>
    </location>
</feature>
<dbReference type="EC" id="3.1.4.52" evidence="1"/>
<dbReference type="AlphaFoldDB" id="A0A553JRQ8"/>
<proteinExistence type="predicted"/>
<evidence type="ECO:0000313" key="6">
    <source>
        <dbReference type="Proteomes" id="UP000318126"/>
    </source>
</evidence>
<dbReference type="InterPro" id="IPR001633">
    <property type="entry name" value="EAL_dom"/>
</dbReference>
<evidence type="ECO:0000259" key="3">
    <source>
        <dbReference type="PROSITE" id="PS50883"/>
    </source>
</evidence>
<dbReference type="InterPro" id="IPR035919">
    <property type="entry name" value="EAL_sf"/>
</dbReference>
<dbReference type="InterPro" id="IPR000160">
    <property type="entry name" value="GGDEF_dom"/>
</dbReference>
<evidence type="ECO:0000256" key="1">
    <source>
        <dbReference type="ARBA" id="ARBA00012282"/>
    </source>
</evidence>
<sequence>MKQADTAMYRAKSHGGSQFQFYEYGMEAELVRRVELERDLRKAIDKGELVLHYQPQINLKTGKLMGAEALVRWNHPERGFMSPEEFIPLAEESGLIIPLGEWVLNQSCQQIKLWINKGLDLDFVAVNLSGHQMKQAYLLELIKNYLDSHQLDAKHIQLEMTESVMATESESCLNLLNDLKEMGISVAIDDFGTGYSSSLSYLTKFPVDTLKIDHSFITNLPDDKDSATVTSGIIALAHKLGMQVIAEGVESEVQRDFLLQEQCDWIQGYLTSRPPRLKSLKPGSILIIQ</sequence>
<gene>
    <name evidence="5" type="ORF">FN961_07060</name>
</gene>
<name>A0A553JRQ8_SHEHA</name>
<protein>
    <recommendedName>
        <fullName evidence="1">cyclic-guanylate-specific phosphodiesterase</fullName>
        <ecNumber evidence="1">3.1.4.52</ecNumber>
    </recommendedName>
</protein>
<dbReference type="SMART" id="SM00052">
    <property type="entry name" value="EAL"/>
    <property type="match status" value="1"/>
</dbReference>
<comment type="caution">
    <text evidence="5">The sequence shown here is derived from an EMBL/GenBank/DDBJ whole genome shotgun (WGS) entry which is preliminary data.</text>
</comment>
<accession>A0A553JRQ8</accession>
<dbReference type="InterPro" id="IPR050706">
    <property type="entry name" value="Cyclic-di-GMP_PDE-like"/>
</dbReference>
<dbReference type="PANTHER" id="PTHR33121">
    <property type="entry name" value="CYCLIC DI-GMP PHOSPHODIESTERASE PDEF"/>
    <property type="match status" value="1"/>
</dbReference>
<organism evidence="5 6">
    <name type="scientific">Shewanella hanedai</name>
    <name type="common">Alteromonas hanedai</name>
    <dbReference type="NCBI Taxonomy" id="25"/>
    <lineage>
        <taxon>Bacteria</taxon>
        <taxon>Pseudomonadati</taxon>
        <taxon>Pseudomonadota</taxon>
        <taxon>Gammaproteobacteria</taxon>
        <taxon>Alteromonadales</taxon>
        <taxon>Shewanellaceae</taxon>
        <taxon>Shewanella</taxon>
    </lineage>
</organism>
<evidence type="ECO:0000256" key="2">
    <source>
        <dbReference type="ARBA" id="ARBA00022636"/>
    </source>
</evidence>
<dbReference type="GO" id="GO:0071111">
    <property type="term" value="F:cyclic-guanylate-specific phosphodiesterase activity"/>
    <property type="evidence" value="ECO:0007669"/>
    <property type="project" value="UniProtKB-EC"/>
</dbReference>
<feature type="domain" description="EAL" evidence="3">
    <location>
        <begin position="33"/>
        <end position="288"/>
    </location>
</feature>
<dbReference type="PANTHER" id="PTHR33121:SF70">
    <property type="entry name" value="SIGNALING PROTEIN YKOW"/>
    <property type="match status" value="1"/>
</dbReference>